<evidence type="ECO:0000313" key="1">
    <source>
        <dbReference type="EMBL" id="MFC6837153.1"/>
    </source>
</evidence>
<dbReference type="InterPro" id="IPR012347">
    <property type="entry name" value="Ferritin-like"/>
</dbReference>
<keyword evidence="1" id="KW-0560">Oxidoreductase</keyword>
<gene>
    <name evidence="1" type="primary">paaC</name>
    <name evidence="1" type="ORF">ACFQHK_11615</name>
</gene>
<dbReference type="PANTHER" id="PTHR30458:SF0">
    <property type="entry name" value="1,2-PHENYLACETYL-COA EPOXIDASE, SUBUNIT C"/>
    <property type="match status" value="1"/>
</dbReference>
<dbReference type="AlphaFoldDB" id="A0ABD5UE17"/>
<dbReference type="InterPro" id="IPR052703">
    <property type="entry name" value="Aromatic_CoA_ox/epox"/>
</dbReference>
<dbReference type="InterPro" id="IPR009078">
    <property type="entry name" value="Ferritin-like_SF"/>
</dbReference>
<name>A0ABD5UE17_9EURY</name>
<dbReference type="PANTHER" id="PTHR30458">
    <property type="entry name" value="PHENYLACETIC ACID DEGRADATION PROTEIN PAA"/>
    <property type="match status" value="1"/>
</dbReference>
<dbReference type="EC" id="1.14.13.149" evidence="1"/>
<dbReference type="InterPro" id="IPR011882">
    <property type="entry name" value="PaaC"/>
</dbReference>
<dbReference type="EMBL" id="JBHSXM010000001">
    <property type="protein sequence ID" value="MFC6837153.1"/>
    <property type="molecule type" value="Genomic_DNA"/>
</dbReference>
<dbReference type="Pfam" id="PF05138">
    <property type="entry name" value="PaaA_PaaC"/>
    <property type="match status" value="1"/>
</dbReference>
<comment type="caution">
    <text evidence="1">The sequence shown here is derived from an EMBL/GenBank/DDBJ whole genome shotgun (WGS) entry which is preliminary data.</text>
</comment>
<proteinExistence type="predicted"/>
<dbReference type="NCBIfam" id="TIGR02158">
    <property type="entry name" value="PA_CoA_Oxy3"/>
    <property type="match status" value="1"/>
</dbReference>
<dbReference type="Proteomes" id="UP001596406">
    <property type="component" value="Unassembled WGS sequence"/>
</dbReference>
<sequence>MSAATLPGPNELDDRERAAVEALLRALADDEYVAAERYIDWQVRGPTLEADISIANIAQDELGHARLWYDLLQDFGYREQDLIWERAPDDFRHATLLELPFERGDWADCVLRSYFHDVAEHLRLEALAGSSYPRIADRVAKVQAEESYHREHAQNWLERLCDDDPGRERVQAALDRLFPYALTLFEPTEQEDAIVDLGVRTESIETLREDWLAIVVPFLESLGLRVTDGEVNLAALVPEAHGRDGTHTDHWQRLYNEMTYTYEQLGRREPRRIMRDPDDE</sequence>
<organism evidence="1 2">
    <name type="scientific">Halomarina ordinaria</name>
    <dbReference type="NCBI Taxonomy" id="3033939"/>
    <lineage>
        <taxon>Archaea</taxon>
        <taxon>Methanobacteriati</taxon>
        <taxon>Methanobacteriota</taxon>
        <taxon>Stenosarchaea group</taxon>
        <taxon>Halobacteria</taxon>
        <taxon>Halobacteriales</taxon>
        <taxon>Natronomonadaceae</taxon>
        <taxon>Halomarina</taxon>
    </lineage>
</organism>
<dbReference type="CDD" id="cd00657">
    <property type="entry name" value="Ferritin_like"/>
    <property type="match status" value="1"/>
</dbReference>
<dbReference type="Gene3D" id="1.20.1260.10">
    <property type="match status" value="1"/>
</dbReference>
<accession>A0ABD5UE17</accession>
<keyword evidence="2" id="KW-1185">Reference proteome</keyword>
<dbReference type="GO" id="GO:0097266">
    <property type="term" value="F:phenylacetyl-CoA 1,2-epoxidase activity"/>
    <property type="evidence" value="ECO:0007669"/>
    <property type="project" value="UniProtKB-EC"/>
</dbReference>
<reference evidence="1 2" key="1">
    <citation type="journal article" date="2019" name="Int. J. Syst. Evol. Microbiol.">
        <title>The Global Catalogue of Microorganisms (GCM) 10K type strain sequencing project: providing services to taxonomists for standard genome sequencing and annotation.</title>
        <authorList>
            <consortium name="The Broad Institute Genomics Platform"/>
            <consortium name="The Broad Institute Genome Sequencing Center for Infectious Disease"/>
            <person name="Wu L."/>
            <person name="Ma J."/>
        </authorList>
    </citation>
    <scope>NUCLEOTIDE SEQUENCE [LARGE SCALE GENOMIC DNA]</scope>
    <source>
        <strain evidence="1 2">PSRA2</strain>
    </source>
</reference>
<dbReference type="SUPFAM" id="SSF47240">
    <property type="entry name" value="Ferritin-like"/>
    <property type="match status" value="1"/>
</dbReference>
<protein>
    <submittedName>
        <fullName evidence="1">1,2-phenylacetyl-CoA epoxidase subunit PaaC</fullName>
        <ecNumber evidence="1">1.14.13.149</ecNumber>
    </submittedName>
</protein>
<evidence type="ECO:0000313" key="2">
    <source>
        <dbReference type="Proteomes" id="UP001596406"/>
    </source>
</evidence>
<dbReference type="InterPro" id="IPR007814">
    <property type="entry name" value="PaaA_PaaC"/>
</dbReference>
<dbReference type="RefSeq" id="WP_304448823.1">
    <property type="nucleotide sequence ID" value="NZ_JARRAH010000001.1"/>
</dbReference>